<proteinExistence type="predicted"/>
<dbReference type="Proteomes" id="UP000228510">
    <property type="component" value="Unassembled WGS sequence"/>
</dbReference>
<dbReference type="EMBL" id="PFAT01000025">
    <property type="protein sequence ID" value="PIR92423.1"/>
    <property type="molecule type" value="Genomic_DNA"/>
</dbReference>
<comment type="caution">
    <text evidence="3">The sequence shown here is derived from an EMBL/GenBank/DDBJ whole genome shotgun (WGS) entry which is preliminary data.</text>
</comment>
<accession>A0A2H0V010</accession>
<evidence type="ECO:0000313" key="4">
    <source>
        <dbReference type="Proteomes" id="UP000228510"/>
    </source>
</evidence>
<evidence type="ECO:0000313" key="3">
    <source>
        <dbReference type="EMBL" id="PIR92423.1"/>
    </source>
</evidence>
<sequence>MLAALSLLLGGVGVLGSGIVHAQQNPALTPIAQVQSQSAAVAEQEKGNEAKNGIEANENLPGGGHQDQDGANVDHQFEGVE</sequence>
<evidence type="ECO:0000256" key="1">
    <source>
        <dbReference type="SAM" id="MobiDB-lite"/>
    </source>
</evidence>
<keyword evidence="2" id="KW-0732">Signal</keyword>
<protein>
    <submittedName>
        <fullName evidence="3">Uncharacterized protein</fullName>
    </submittedName>
</protein>
<feature type="region of interest" description="Disordered" evidence="1">
    <location>
        <begin position="39"/>
        <end position="81"/>
    </location>
</feature>
<organism evidence="3 4">
    <name type="scientific">Candidatus Falkowbacteria bacterium CG10_big_fil_rev_8_21_14_0_10_44_15</name>
    <dbReference type="NCBI Taxonomy" id="1974569"/>
    <lineage>
        <taxon>Bacteria</taxon>
        <taxon>Candidatus Falkowiibacteriota</taxon>
    </lineage>
</organism>
<reference evidence="4" key="1">
    <citation type="submission" date="2017-09" db="EMBL/GenBank/DDBJ databases">
        <title>Depth-based differentiation of microbial function through sediment-hosted aquifers and enrichment of novel symbionts in the deep terrestrial subsurface.</title>
        <authorList>
            <person name="Probst A.J."/>
            <person name="Ladd B."/>
            <person name="Jarett J.K."/>
            <person name="Geller-Mcgrath D.E."/>
            <person name="Sieber C.M.K."/>
            <person name="Emerson J.B."/>
            <person name="Anantharaman K."/>
            <person name="Thomas B.C."/>
            <person name="Malmstrom R."/>
            <person name="Stieglmeier M."/>
            <person name="Klingl A."/>
            <person name="Woyke T."/>
            <person name="Ryan C.M."/>
            <person name="Banfield J.F."/>
        </authorList>
    </citation>
    <scope>NUCLEOTIDE SEQUENCE [LARGE SCALE GENOMIC DNA]</scope>
</reference>
<evidence type="ECO:0000256" key="2">
    <source>
        <dbReference type="SAM" id="SignalP"/>
    </source>
</evidence>
<feature type="signal peptide" evidence="2">
    <location>
        <begin position="1"/>
        <end position="22"/>
    </location>
</feature>
<dbReference type="AlphaFoldDB" id="A0A2H0V010"/>
<gene>
    <name evidence="3" type="ORF">COU01_01790</name>
</gene>
<name>A0A2H0V010_9BACT</name>
<feature type="chain" id="PRO_5013890542" evidence="2">
    <location>
        <begin position="23"/>
        <end position="81"/>
    </location>
</feature>